<dbReference type="RefSeq" id="WP_206986612.1">
    <property type="nucleotide sequence ID" value="NZ_JAFLQZ010000022.1"/>
</dbReference>
<gene>
    <name evidence="2" type="ORF">J0X19_22245</name>
</gene>
<feature type="compositionally biased region" description="Acidic residues" evidence="1">
    <location>
        <begin position="182"/>
        <end position="196"/>
    </location>
</feature>
<keyword evidence="3" id="KW-1185">Reference proteome</keyword>
<reference evidence="2" key="1">
    <citation type="submission" date="2021-03" db="EMBL/GenBank/DDBJ databases">
        <authorList>
            <person name="Kim M.K."/>
        </authorList>
    </citation>
    <scope>NUCLEOTIDE SEQUENCE</scope>
    <source>
        <strain evidence="2">BT186</strain>
    </source>
</reference>
<dbReference type="InterPro" id="IPR003615">
    <property type="entry name" value="HNH_nuc"/>
</dbReference>
<comment type="caution">
    <text evidence="2">The sequence shown here is derived from an EMBL/GenBank/DDBJ whole genome shotgun (WGS) entry which is preliminary data.</text>
</comment>
<evidence type="ECO:0000313" key="2">
    <source>
        <dbReference type="EMBL" id="MBO0360698.1"/>
    </source>
</evidence>
<evidence type="ECO:0008006" key="4">
    <source>
        <dbReference type="Google" id="ProtNLM"/>
    </source>
</evidence>
<dbReference type="CDD" id="cd00085">
    <property type="entry name" value="HNHc"/>
    <property type="match status" value="1"/>
</dbReference>
<dbReference type="Proteomes" id="UP000664144">
    <property type="component" value="Unassembled WGS sequence"/>
</dbReference>
<dbReference type="AlphaFoldDB" id="A0A939F3G9"/>
<name>A0A939F3G9_9BACT</name>
<evidence type="ECO:0000256" key="1">
    <source>
        <dbReference type="SAM" id="MobiDB-lite"/>
    </source>
</evidence>
<dbReference type="EMBL" id="JAFLQZ010000022">
    <property type="protein sequence ID" value="MBO0360698.1"/>
    <property type="molecule type" value="Genomic_DNA"/>
</dbReference>
<sequence length="464" mass="52445">MATIRRVHHSSIANLFVRSLLADVGEMHGGFTKEHWQATLDFFGNRCAYTGKALAPADIDRDHAIPLNRASGGLHRFGNLLPACRQANNEKGSLTYVEFLRSTPGRFASLSHLTTQDRETAIARIESFMEETGYRQATSSAVLSPEYLEEKYQQVKDLCALIRAEVQSMAPPELMSSMLDSEKDEEEELDDEETGREEDLTDRLPAAYRELLAAHKKHRIGRLAQALFAQLFADGRVAPFVQRLQEKQYSARQLGLYVPVLATERLIIAGQPRYYTEPYVLDGITYYLGSQWNNGRRDMLEDWLVDEVFRTEAGIADASEALMPVAAMSATATQLDSMIDSTVQAAVQAIWNQVKETDNKQLGHIKIGQGIQHVFHVLDEEPAALAAVEHILAEGTRLSMARELQVLRPYDDSSDLNALRLDSKGRPRYYKPLLTRHKYLLCKEWNYAKHYVEWTRIFKAAGLL</sequence>
<feature type="region of interest" description="Disordered" evidence="1">
    <location>
        <begin position="173"/>
        <end position="199"/>
    </location>
</feature>
<organism evidence="2 3">
    <name type="scientific">Hymenobacter telluris</name>
    <dbReference type="NCBI Taxonomy" id="2816474"/>
    <lineage>
        <taxon>Bacteria</taxon>
        <taxon>Pseudomonadati</taxon>
        <taxon>Bacteroidota</taxon>
        <taxon>Cytophagia</taxon>
        <taxon>Cytophagales</taxon>
        <taxon>Hymenobacteraceae</taxon>
        <taxon>Hymenobacter</taxon>
    </lineage>
</organism>
<proteinExistence type="predicted"/>
<dbReference type="Gene3D" id="1.10.30.50">
    <property type="match status" value="1"/>
</dbReference>
<protein>
    <recommendedName>
        <fullName evidence="4">HNH endonuclease</fullName>
    </recommendedName>
</protein>
<accession>A0A939F3G9</accession>
<evidence type="ECO:0000313" key="3">
    <source>
        <dbReference type="Proteomes" id="UP000664144"/>
    </source>
</evidence>